<dbReference type="AlphaFoldDB" id="A0A2P1QS03"/>
<reference evidence="1 2" key="1">
    <citation type="journal article" date="2015" name="Genome Announc.">
        <title>Draft Genome Sequences of Leptospira santarosai Strains U160, U164, and U233, Isolated from Asymptomatic Cattle.</title>
        <authorList>
            <person name="Kremer F.S."/>
            <person name="Eslabao M.R."/>
            <person name="Provisor M."/>
            <person name="Woloski R.D."/>
            <person name="Ramires O.V."/>
            <person name="Moreno L.Z."/>
            <person name="Moreno A.M."/>
            <person name="Hamond C."/>
            <person name="Lilenbaum W."/>
            <person name="Dellagostin O.A."/>
        </authorList>
    </citation>
    <scope>NUCLEOTIDE SEQUENCE [LARGE SCALE GENOMIC DNA]</scope>
    <source>
        <strain evidence="1 2">U160</strain>
    </source>
</reference>
<gene>
    <name evidence="1" type="ORF">XB16_1354</name>
</gene>
<protein>
    <submittedName>
        <fullName evidence="1">Uncharacterized protein</fullName>
    </submittedName>
</protein>
<evidence type="ECO:0000313" key="1">
    <source>
        <dbReference type="EMBL" id="AVQ11686.1"/>
    </source>
</evidence>
<accession>A0A2P1QS03</accession>
<organism evidence="1 2">
    <name type="scientific">Leptospira santarosai</name>
    <dbReference type="NCBI Taxonomy" id="28183"/>
    <lineage>
        <taxon>Bacteria</taxon>
        <taxon>Pseudomonadati</taxon>
        <taxon>Spirochaetota</taxon>
        <taxon>Spirochaetia</taxon>
        <taxon>Leptospirales</taxon>
        <taxon>Leptospiraceae</taxon>
        <taxon>Leptospira</taxon>
    </lineage>
</organism>
<evidence type="ECO:0000313" key="2">
    <source>
        <dbReference type="Proteomes" id="UP000033961"/>
    </source>
</evidence>
<sequence length="72" mass="8540">MSKKTTNLPVWKKPKTCTCGNVAELKEHFGYRTRVWNYYVECEECERITIFYRTALDSVEAWNRDELDTEAA</sequence>
<name>A0A2P1QS03_9LEPT</name>
<proteinExistence type="predicted"/>
<dbReference type="Proteomes" id="UP000033961">
    <property type="component" value="Chromosome I"/>
</dbReference>
<dbReference type="EMBL" id="CP027843">
    <property type="protein sequence ID" value="AVQ11686.1"/>
    <property type="molecule type" value="Genomic_DNA"/>
</dbReference>